<dbReference type="Gene3D" id="3.90.1720.10">
    <property type="entry name" value="endopeptidase domain like (from Nostoc punctiforme)"/>
    <property type="match status" value="1"/>
</dbReference>
<protein>
    <submittedName>
        <fullName evidence="6">p72</fullName>
    </submittedName>
</protein>
<evidence type="ECO:0000256" key="1">
    <source>
        <dbReference type="ARBA" id="ARBA00007074"/>
    </source>
</evidence>
<keyword evidence="4" id="KW-0788">Thiol protease</keyword>
<dbReference type="GeneID" id="921739"/>
<feature type="domain" description="NlpC/P60" evidence="5">
    <location>
        <begin position="1"/>
        <end position="143"/>
    </location>
</feature>
<organism evidence="6 7">
    <name type="scientific">Myxococcus phage Mx8</name>
    <dbReference type="NCBI Taxonomy" id="49964"/>
    <lineage>
        <taxon>Viruses</taxon>
        <taxon>Duplodnaviria</taxon>
        <taxon>Heunggongvirae</taxon>
        <taxon>Uroviricota</taxon>
        <taxon>Caudoviricetes</taxon>
        <taxon>Myxoctovirus</taxon>
        <taxon>Myxoctovirus Mx8</taxon>
    </lineage>
</organism>
<dbReference type="GO" id="GO:0008234">
    <property type="term" value="F:cysteine-type peptidase activity"/>
    <property type="evidence" value="ECO:0007669"/>
    <property type="project" value="UniProtKB-KW"/>
</dbReference>
<name>Q94MP7_9CAUD</name>
<comment type="similarity">
    <text evidence="1">Belongs to the peptidase C40 family.</text>
</comment>
<dbReference type="RefSeq" id="NP_203486.1">
    <property type="nucleotide sequence ID" value="NC_003085.1"/>
</dbReference>
<keyword evidence="2" id="KW-0645">Protease</keyword>
<evidence type="ECO:0000313" key="6">
    <source>
        <dbReference type="EMBL" id="AAK94407.1"/>
    </source>
</evidence>
<dbReference type="InterPro" id="IPR000064">
    <property type="entry name" value="NLP_P60_dom"/>
</dbReference>
<sequence length="153" mass="16696">MSERTAYLDWVEAQAERGTPYCWPDASNGYLGKGLQRPETPEALDCSGTVTCGLYNATRGRLDWRAMHSAQRLFDDLTPTDTPKPGDLAFYGRPGRVTHVMTVVGDGRVVGASGGNSHTLSVELARKAGARVKYRASAAYRPDFIGYRALPVE</sequence>
<evidence type="ECO:0000313" key="7">
    <source>
        <dbReference type="Proteomes" id="UP000002093"/>
    </source>
</evidence>
<dbReference type="Pfam" id="PF00877">
    <property type="entry name" value="NLPC_P60"/>
    <property type="match status" value="1"/>
</dbReference>
<evidence type="ECO:0000256" key="4">
    <source>
        <dbReference type="ARBA" id="ARBA00022807"/>
    </source>
</evidence>
<dbReference type="Proteomes" id="UP000002093">
    <property type="component" value="Segment"/>
</dbReference>
<dbReference type="PROSITE" id="PS51935">
    <property type="entry name" value="NLPC_P60"/>
    <property type="match status" value="1"/>
</dbReference>
<proteinExistence type="inferred from homology"/>
<keyword evidence="7" id="KW-1185">Reference proteome</keyword>
<accession>Q94MP7</accession>
<reference evidence="6 7" key="1">
    <citation type="submission" date="2001-06" db="EMBL/GenBank/DDBJ databases">
        <title>Genome organization of temperate Myxococcus phage Mx8.</title>
        <authorList>
            <person name="Youderian P."/>
            <person name="Walthers D."/>
            <person name="Salmi D."/>
            <person name="Magrini V."/>
            <person name="Hartzell P.L."/>
        </authorList>
    </citation>
    <scope>NUCLEOTIDE SEQUENCE [LARGE SCALE GENOMIC DNA]</scope>
</reference>
<dbReference type="GO" id="GO:0006508">
    <property type="term" value="P:proteolysis"/>
    <property type="evidence" value="ECO:0007669"/>
    <property type="project" value="UniProtKB-KW"/>
</dbReference>
<dbReference type="SUPFAM" id="SSF54001">
    <property type="entry name" value="Cysteine proteinases"/>
    <property type="match status" value="1"/>
</dbReference>
<dbReference type="GO" id="GO:0001897">
    <property type="term" value="P:symbiont-mediated cytolysis of host cell"/>
    <property type="evidence" value="ECO:0007669"/>
    <property type="project" value="UniProtKB-ARBA"/>
</dbReference>
<dbReference type="EMBL" id="AF396866">
    <property type="protein sequence ID" value="AAK94407.1"/>
    <property type="molecule type" value="Genomic_DNA"/>
</dbReference>
<keyword evidence="3" id="KW-0378">Hydrolase</keyword>
<evidence type="ECO:0000256" key="3">
    <source>
        <dbReference type="ARBA" id="ARBA00022801"/>
    </source>
</evidence>
<dbReference type="KEGG" id="vg:921739"/>
<evidence type="ECO:0000256" key="2">
    <source>
        <dbReference type="ARBA" id="ARBA00022670"/>
    </source>
</evidence>
<evidence type="ECO:0000259" key="5">
    <source>
        <dbReference type="PROSITE" id="PS51935"/>
    </source>
</evidence>
<dbReference type="InterPro" id="IPR038765">
    <property type="entry name" value="Papain-like_cys_pep_sf"/>
</dbReference>